<dbReference type="KEGG" id="ssl:SS1G_07589"/>
<proteinExistence type="predicted"/>
<accession>A7EQI7</accession>
<keyword evidence="2" id="KW-1185">Reference proteome</keyword>
<evidence type="ECO:0000313" key="1">
    <source>
        <dbReference type="EMBL" id="EDN91729.1"/>
    </source>
</evidence>
<dbReference type="Proteomes" id="UP000001312">
    <property type="component" value="Unassembled WGS sequence"/>
</dbReference>
<dbReference type="GeneID" id="5487232"/>
<protein>
    <submittedName>
        <fullName evidence="1">Uncharacterized protein</fullName>
    </submittedName>
</protein>
<name>A7EQI7_SCLS1</name>
<dbReference type="EMBL" id="CH476630">
    <property type="protein sequence ID" value="EDN91729.1"/>
    <property type="molecule type" value="Genomic_DNA"/>
</dbReference>
<dbReference type="AlphaFoldDB" id="A7EQI7"/>
<sequence length="139" mass="15785">MPKNIASFPHGAHCRTIKRWRFSTKTPNHYSQNSEMHQQHTVQCCPSDASAIGPRMNSTSRLSVDIQDLSICTITEREGSFFLLLSQIGILSGWPTSLLGAKFYLRKSFESFLQMIFAADLKVYRYPPRGMEVISRKGV</sequence>
<organism evidence="1 2">
    <name type="scientific">Sclerotinia sclerotiorum (strain ATCC 18683 / 1980 / Ss-1)</name>
    <name type="common">White mold</name>
    <name type="synonym">Whetzelinia sclerotiorum</name>
    <dbReference type="NCBI Taxonomy" id="665079"/>
    <lineage>
        <taxon>Eukaryota</taxon>
        <taxon>Fungi</taxon>
        <taxon>Dikarya</taxon>
        <taxon>Ascomycota</taxon>
        <taxon>Pezizomycotina</taxon>
        <taxon>Leotiomycetes</taxon>
        <taxon>Helotiales</taxon>
        <taxon>Sclerotiniaceae</taxon>
        <taxon>Sclerotinia</taxon>
    </lineage>
</organism>
<evidence type="ECO:0000313" key="2">
    <source>
        <dbReference type="Proteomes" id="UP000001312"/>
    </source>
</evidence>
<dbReference type="RefSeq" id="XP_001590965.1">
    <property type="nucleotide sequence ID" value="XM_001590915.1"/>
</dbReference>
<reference evidence="2" key="1">
    <citation type="journal article" date="2011" name="PLoS Genet.">
        <title>Genomic analysis of the necrotrophic fungal pathogens Sclerotinia sclerotiorum and Botrytis cinerea.</title>
        <authorList>
            <person name="Amselem J."/>
            <person name="Cuomo C.A."/>
            <person name="van Kan J.A."/>
            <person name="Viaud M."/>
            <person name="Benito E.P."/>
            <person name="Couloux A."/>
            <person name="Coutinho P.M."/>
            <person name="de Vries R.P."/>
            <person name="Dyer P.S."/>
            <person name="Fillinger S."/>
            <person name="Fournier E."/>
            <person name="Gout L."/>
            <person name="Hahn M."/>
            <person name="Kohn L."/>
            <person name="Lapalu N."/>
            <person name="Plummer K.M."/>
            <person name="Pradier J.M."/>
            <person name="Quevillon E."/>
            <person name="Sharon A."/>
            <person name="Simon A."/>
            <person name="ten Have A."/>
            <person name="Tudzynski B."/>
            <person name="Tudzynski P."/>
            <person name="Wincker P."/>
            <person name="Andrew M."/>
            <person name="Anthouard V."/>
            <person name="Beever R.E."/>
            <person name="Beffa R."/>
            <person name="Benoit I."/>
            <person name="Bouzid O."/>
            <person name="Brault B."/>
            <person name="Chen Z."/>
            <person name="Choquer M."/>
            <person name="Collemare J."/>
            <person name="Cotton P."/>
            <person name="Danchin E.G."/>
            <person name="Da Silva C."/>
            <person name="Gautier A."/>
            <person name="Giraud C."/>
            <person name="Giraud T."/>
            <person name="Gonzalez C."/>
            <person name="Grossetete S."/>
            <person name="Guldener U."/>
            <person name="Henrissat B."/>
            <person name="Howlett B.J."/>
            <person name="Kodira C."/>
            <person name="Kretschmer M."/>
            <person name="Lappartient A."/>
            <person name="Leroch M."/>
            <person name="Levis C."/>
            <person name="Mauceli E."/>
            <person name="Neuveglise C."/>
            <person name="Oeser B."/>
            <person name="Pearson M."/>
            <person name="Poulain J."/>
            <person name="Poussereau N."/>
            <person name="Quesneville H."/>
            <person name="Rascle C."/>
            <person name="Schumacher J."/>
            <person name="Segurens B."/>
            <person name="Sexton A."/>
            <person name="Silva E."/>
            <person name="Sirven C."/>
            <person name="Soanes D.M."/>
            <person name="Talbot N.J."/>
            <person name="Templeton M."/>
            <person name="Yandava C."/>
            <person name="Yarden O."/>
            <person name="Zeng Q."/>
            <person name="Rollins J.A."/>
            <person name="Lebrun M.H."/>
            <person name="Dickman M."/>
        </authorList>
    </citation>
    <scope>NUCLEOTIDE SEQUENCE [LARGE SCALE GENOMIC DNA]</scope>
    <source>
        <strain evidence="2">ATCC 18683 / 1980 / Ss-1</strain>
    </source>
</reference>
<gene>
    <name evidence="1" type="ORF">SS1G_07589</name>
</gene>
<dbReference type="InParanoid" id="A7EQI7"/>